<keyword evidence="3" id="KW-1185">Reference proteome</keyword>
<reference evidence="2 3" key="1">
    <citation type="journal article" date="2019" name="Int. J. Syst. Evol. Microbiol.">
        <title>The Global Catalogue of Microorganisms (GCM) 10K type strain sequencing project: providing services to taxonomists for standard genome sequencing and annotation.</title>
        <authorList>
            <consortium name="The Broad Institute Genomics Platform"/>
            <consortium name="The Broad Institute Genome Sequencing Center for Infectious Disease"/>
            <person name="Wu L."/>
            <person name="Ma J."/>
        </authorList>
    </citation>
    <scope>NUCLEOTIDE SEQUENCE [LARGE SCALE GENOMIC DNA]</scope>
    <source>
        <strain evidence="2 3">JCM 1417</strain>
    </source>
</reference>
<accession>A0ABN1KK57</accession>
<evidence type="ECO:0000313" key="2">
    <source>
        <dbReference type="EMBL" id="GAA0769240.1"/>
    </source>
</evidence>
<evidence type="ECO:0000256" key="1">
    <source>
        <dbReference type="SAM" id="Phobius"/>
    </source>
</evidence>
<protein>
    <submittedName>
        <fullName evidence="2">Uncharacterized protein</fullName>
    </submittedName>
</protein>
<evidence type="ECO:0000313" key="3">
    <source>
        <dbReference type="Proteomes" id="UP001501047"/>
    </source>
</evidence>
<name>A0ABN1KK57_CLOSU</name>
<sequence>MKMGFKKSLILSGYNKGMLIAIAIYGICYGILYIAYLNGLVGIKDEVYLALTGSSVANNLIYPIHIITGLLEEIMPIVLGIILFTNYLKIFSYKAIRINITPISNRKKISNLFLIYGMYYLMYMAISIIFAILIGGIEEVNIIKIMVHYISRIGSGGAIILPLIIADVKGKSELLETYGNMFWGAMLILLTGIAILIIMISLDTQGMGQRVVDRLLFIISIIEGCYILKKIDKLKIA</sequence>
<feature type="transmembrane region" description="Helical" evidence="1">
    <location>
        <begin position="61"/>
        <end position="88"/>
    </location>
</feature>
<dbReference type="Proteomes" id="UP001501047">
    <property type="component" value="Unassembled WGS sequence"/>
</dbReference>
<keyword evidence="1" id="KW-1133">Transmembrane helix</keyword>
<gene>
    <name evidence="2" type="ORF">GCM10008908_10580</name>
</gene>
<dbReference type="EMBL" id="BAAACI010000001">
    <property type="protein sequence ID" value="GAA0769240.1"/>
    <property type="molecule type" value="Genomic_DNA"/>
</dbReference>
<proteinExistence type="predicted"/>
<feature type="transmembrane region" description="Helical" evidence="1">
    <location>
        <begin position="149"/>
        <end position="168"/>
    </location>
</feature>
<feature type="transmembrane region" description="Helical" evidence="1">
    <location>
        <begin position="180"/>
        <end position="199"/>
    </location>
</feature>
<dbReference type="RefSeq" id="WP_343824288.1">
    <property type="nucleotide sequence ID" value="NZ_BAAACI010000001.1"/>
</dbReference>
<keyword evidence="1" id="KW-0812">Transmembrane</keyword>
<feature type="transmembrane region" description="Helical" evidence="1">
    <location>
        <begin position="211"/>
        <end position="228"/>
    </location>
</feature>
<feature type="transmembrane region" description="Helical" evidence="1">
    <location>
        <begin position="109"/>
        <end position="137"/>
    </location>
</feature>
<organism evidence="2 3">
    <name type="scientific">Clostridium subterminale</name>
    <dbReference type="NCBI Taxonomy" id="1550"/>
    <lineage>
        <taxon>Bacteria</taxon>
        <taxon>Bacillati</taxon>
        <taxon>Bacillota</taxon>
        <taxon>Clostridia</taxon>
        <taxon>Eubacteriales</taxon>
        <taxon>Clostridiaceae</taxon>
        <taxon>Clostridium</taxon>
    </lineage>
</organism>
<comment type="caution">
    <text evidence="2">The sequence shown here is derived from an EMBL/GenBank/DDBJ whole genome shotgun (WGS) entry which is preliminary data.</text>
</comment>
<keyword evidence="1" id="KW-0472">Membrane</keyword>
<feature type="transmembrane region" description="Helical" evidence="1">
    <location>
        <begin position="20"/>
        <end position="41"/>
    </location>
</feature>